<protein>
    <submittedName>
        <fullName evidence="2">Uncharacterized protein</fullName>
    </submittedName>
</protein>
<dbReference type="EMBL" id="BONY01000021">
    <property type="protein sequence ID" value="GIH05680.1"/>
    <property type="molecule type" value="Genomic_DNA"/>
</dbReference>
<gene>
    <name evidence="2" type="ORF">Rhe02_37470</name>
</gene>
<accession>A0A8J3VGQ0</accession>
<organism evidence="2 3">
    <name type="scientific">Rhizocola hellebori</name>
    <dbReference type="NCBI Taxonomy" id="1392758"/>
    <lineage>
        <taxon>Bacteria</taxon>
        <taxon>Bacillati</taxon>
        <taxon>Actinomycetota</taxon>
        <taxon>Actinomycetes</taxon>
        <taxon>Micromonosporales</taxon>
        <taxon>Micromonosporaceae</taxon>
        <taxon>Rhizocola</taxon>
    </lineage>
</organism>
<dbReference type="RefSeq" id="WP_203909529.1">
    <property type="nucleotide sequence ID" value="NZ_BONY01000021.1"/>
</dbReference>
<dbReference type="Proteomes" id="UP000612899">
    <property type="component" value="Unassembled WGS sequence"/>
</dbReference>
<feature type="region of interest" description="Disordered" evidence="1">
    <location>
        <begin position="1"/>
        <end position="32"/>
    </location>
</feature>
<feature type="compositionally biased region" description="Basic and acidic residues" evidence="1">
    <location>
        <begin position="1"/>
        <end position="10"/>
    </location>
</feature>
<proteinExistence type="predicted"/>
<evidence type="ECO:0000313" key="2">
    <source>
        <dbReference type="EMBL" id="GIH05680.1"/>
    </source>
</evidence>
<dbReference type="AlphaFoldDB" id="A0A8J3VGQ0"/>
<reference evidence="2" key="1">
    <citation type="submission" date="2021-01" db="EMBL/GenBank/DDBJ databases">
        <title>Whole genome shotgun sequence of Rhizocola hellebori NBRC 109834.</title>
        <authorList>
            <person name="Komaki H."/>
            <person name="Tamura T."/>
        </authorList>
    </citation>
    <scope>NUCLEOTIDE SEQUENCE</scope>
    <source>
        <strain evidence="2">NBRC 109834</strain>
    </source>
</reference>
<keyword evidence="3" id="KW-1185">Reference proteome</keyword>
<evidence type="ECO:0000313" key="3">
    <source>
        <dbReference type="Proteomes" id="UP000612899"/>
    </source>
</evidence>
<sequence>MTTDLPRHNPTESAAPAAMPLPGTPVRSDTHGDTVPVIVWRTVAHDPDTSGQDIDLPARLAHYLVTIYTAFGDTIADFDADDNLRDAAHAEGRGYINVGGRGGLDGQHLTPPRPITLIVMRWPRPAPHTSAQAHTLLAACEDVLDSDGSVIVAVTAARSGQPGTTYTDYEHQIVSTARAAGLRHLHDIVALDATDGHDSFTYPATDHDLNNAGSDTDAATPRRTTATTMIILCKAVRTP</sequence>
<evidence type="ECO:0000256" key="1">
    <source>
        <dbReference type="SAM" id="MobiDB-lite"/>
    </source>
</evidence>
<comment type="caution">
    <text evidence="2">The sequence shown here is derived from an EMBL/GenBank/DDBJ whole genome shotgun (WGS) entry which is preliminary data.</text>
</comment>
<name>A0A8J3VGQ0_9ACTN</name>